<dbReference type="AlphaFoldDB" id="A0A1E2VDM9"/>
<keyword evidence="1" id="KW-0805">Transcription regulation</keyword>
<protein>
    <submittedName>
        <fullName evidence="5">AraC family transcriptional regulator</fullName>
    </submittedName>
</protein>
<feature type="domain" description="HTH araC/xylS-type" evidence="4">
    <location>
        <begin position="137"/>
        <end position="235"/>
    </location>
</feature>
<keyword evidence="3" id="KW-0804">Transcription</keyword>
<dbReference type="InterPro" id="IPR018062">
    <property type="entry name" value="HTH_AraC-typ_CS"/>
</dbReference>
<accession>A0A1E2VDM9</accession>
<evidence type="ECO:0000313" key="5">
    <source>
        <dbReference type="EMBL" id="ODC05118.1"/>
    </source>
</evidence>
<dbReference type="InterPro" id="IPR050204">
    <property type="entry name" value="AraC_XylS_family_regulators"/>
</dbReference>
<evidence type="ECO:0000256" key="1">
    <source>
        <dbReference type="ARBA" id="ARBA00023015"/>
    </source>
</evidence>
<dbReference type="PANTHER" id="PTHR46796">
    <property type="entry name" value="HTH-TYPE TRANSCRIPTIONAL ACTIVATOR RHAS-RELATED"/>
    <property type="match status" value="1"/>
</dbReference>
<evidence type="ECO:0000313" key="6">
    <source>
        <dbReference type="Proteomes" id="UP000094291"/>
    </source>
</evidence>
<dbReference type="InterPro" id="IPR003313">
    <property type="entry name" value="AraC-bd"/>
</dbReference>
<evidence type="ECO:0000259" key="4">
    <source>
        <dbReference type="PROSITE" id="PS01124"/>
    </source>
</evidence>
<dbReference type="SUPFAM" id="SSF46689">
    <property type="entry name" value="Homeodomain-like"/>
    <property type="match status" value="2"/>
</dbReference>
<dbReference type="STRING" id="197479.BFW38_01800"/>
<evidence type="ECO:0000256" key="3">
    <source>
        <dbReference type="ARBA" id="ARBA00023163"/>
    </source>
</evidence>
<dbReference type="PROSITE" id="PS00041">
    <property type="entry name" value="HTH_ARAC_FAMILY_1"/>
    <property type="match status" value="1"/>
</dbReference>
<dbReference type="EMBL" id="MDTQ01000001">
    <property type="protein sequence ID" value="ODC05118.1"/>
    <property type="molecule type" value="Genomic_DNA"/>
</dbReference>
<reference evidence="5 6" key="1">
    <citation type="submission" date="2016-08" db="EMBL/GenBank/DDBJ databases">
        <authorList>
            <person name="Seilhamer J.J."/>
        </authorList>
    </citation>
    <scope>NUCLEOTIDE SEQUENCE [LARGE SCALE GENOMIC DNA]</scope>
    <source>
        <strain evidence="5 6">PH27A</strain>
    </source>
</reference>
<dbReference type="GO" id="GO:0003700">
    <property type="term" value="F:DNA-binding transcription factor activity"/>
    <property type="evidence" value="ECO:0007669"/>
    <property type="project" value="InterPro"/>
</dbReference>
<dbReference type="Pfam" id="PF02311">
    <property type="entry name" value="AraC_binding"/>
    <property type="match status" value="1"/>
</dbReference>
<evidence type="ECO:0000256" key="2">
    <source>
        <dbReference type="ARBA" id="ARBA00023125"/>
    </source>
</evidence>
<keyword evidence="6" id="KW-1185">Reference proteome</keyword>
<dbReference type="InterPro" id="IPR009057">
    <property type="entry name" value="Homeodomain-like_sf"/>
</dbReference>
<dbReference type="PANTHER" id="PTHR46796:SF10">
    <property type="entry name" value="TRANSCRIPTIONAL ACTIVATOR FEAR"/>
    <property type="match status" value="1"/>
</dbReference>
<dbReference type="GO" id="GO:0043565">
    <property type="term" value="F:sequence-specific DNA binding"/>
    <property type="evidence" value="ECO:0007669"/>
    <property type="project" value="InterPro"/>
</dbReference>
<dbReference type="PROSITE" id="PS01124">
    <property type="entry name" value="HTH_ARAC_FAMILY_2"/>
    <property type="match status" value="1"/>
</dbReference>
<organism evidence="5 6">
    <name type="scientific">Terasakiispira papahanaumokuakeensis</name>
    <dbReference type="NCBI Taxonomy" id="197479"/>
    <lineage>
        <taxon>Bacteria</taxon>
        <taxon>Pseudomonadati</taxon>
        <taxon>Pseudomonadota</taxon>
        <taxon>Gammaproteobacteria</taxon>
        <taxon>Oceanospirillales</taxon>
        <taxon>Terasakiispira</taxon>
    </lineage>
</organism>
<proteinExistence type="predicted"/>
<dbReference type="InterPro" id="IPR018060">
    <property type="entry name" value="HTH_AraC"/>
</dbReference>
<comment type="caution">
    <text evidence="5">The sequence shown here is derived from an EMBL/GenBank/DDBJ whole genome shotgun (WGS) entry which is preliminary data.</text>
</comment>
<dbReference type="SMART" id="SM00342">
    <property type="entry name" value="HTH_ARAC"/>
    <property type="match status" value="1"/>
</dbReference>
<dbReference type="Pfam" id="PF12833">
    <property type="entry name" value="HTH_18"/>
    <property type="match status" value="1"/>
</dbReference>
<name>A0A1E2VDM9_9GAMM</name>
<dbReference type="Proteomes" id="UP000094291">
    <property type="component" value="Unassembled WGS sequence"/>
</dbReference>
<keyword evidence="2" id="KW-0238">DNA-binding</keyword>
<dbReference type="Gene3D" id="1.10.10.60">
    <property type="entry name" value="Homeodomain-like"/>
    <property type="match status" value="2"/>
</dbReference>
<sequence length="236" mass="26583">MHHDHEHHQLVIAVRGQAEFEIAGRGGRVDALHGCLVPASEVHFYEGIGDNDHMVIDMPSLDISTELQRLFERPLYFEADASLRLLLAYIQREASMWNLFPEAAEGVATGLLATLYKHLHADQLAVKTPVRGKLDLAAIEAYIQLHLNEPLPVARLAEIAYVSPGHFHELFRDATGMTPYQYLLDARLKRARSLLLETRLSLPDIAEQVGFSSQSALTHAFRRQFGLTPGRLRRLH</sequence>
<gene>
    <name evidence="5" type="ORF">BFW38_01800</name>
</gene>